<dbReference type="InterPro" id="IPR010730">
    <property type="entry name" value="HET"/>
</dbReference>
<reference evidence="2" key="1">
    <citation type="journal article" date="2023" name="Genome Biol. Evol.">
        <title>First Whole Genome Sequence and Flow Cytometry Genome Size Data for the Lichen-Forming Fungus Ramalina farinacea (Ascomycota).</title>
        <authorList>
            <person name="Llewellyn T."/>
            <person name="Mian S."/>
            <person name="Hill R."/>
            <person name="Leitch I.J."/>
            <person name="Gaya E."/>
        </authorList>
    </citation>
    <scope>NUCLEOTIDE SEQUENCE</scope>
    <source>
        <strain evidence="2">LIQ254RAFAR</strain>
    </source>
</reference>
<gene>
    <name evidence="2" type="ORF">OHK93_001679</name>
</gene>
<accession>A0AA43QPW7</accession>
<comment type="caution">
    <text evidence="2">The sequence shown here is derived from an EMBL/GenBank/DDBJ whole genome shotgun (WGS) entry which is preliminary data.</text>
</comment>
<dbReference type="Proteomes" id="UP001161017">
    <property type="component" value="Unassembled WGS sequence"/>
</dbReference>
<dbReference type="InterPro" id="IPR052895">
    <property type="entry name" value="HetReg/Transcr_Mod"/>
</dbReference>
<protein>
    <recommendedName>
        <fullName evidence="1">Heterokaryon incompatibility domain-containing protein</fullName>
    </recommendedName>
</protein>
<name>A0AA43QPW7_9LECA</name>
<keyword evidence="3" id="KW-1185">Reference proteome</keyword>
<evidence type="ECO:0000259" key="1">
    <source>
        <dbReference type="Pfam" id="PF06985"/>
    </source>
</evidence>
<proteinExistence type="predicted"/>
<dbReference type="Pfam" id="PF06985">
    <property type="entry name" value="HET"/>
    <property type="match status" value="1"/>
</dbReference>
<organism evidence="2 3">
    <name type="scientific">Ramalina farinacea</name>
    <dbReference type="NCBI Taxonomy" id="258253"/>
    <lineage>
        <taxon>Eukaryota</taxon>
        <taxon>Fungi</taxon>
        <taxon>Dikarya</taxon>
        <taxon>Ascomycota</taxon>
        <taxon>Pezizomycotina</taxon>
        <taxon>Lecanoromycetes</taxon>
        <taxon>OSLEUM clade</taxon>
        <taxon>Lecanoromycetidae</taxon>
        <taxon>Lecanorales</taxon>
        <taxon>Lecanorineae</taxon>
        <taxon>Ramalinaceae</taxon>
        <taxon>Ramalina</taxon>
    </lineage>
</organism>
<dbReference type="PANTHER" id="PTHR24148">
    <property type="entry name" value="ANKYRIN REPEAT DOMAIN-CONTAINING PROTEIN 39 HOMOLOG-RELATED"/>
    <property type="match status" value="1"/>
</dbReference>
<evidence type="ECO:0000313" key="2">
    <source>
        <dbReference type="EMBL" id="MDI1490476.1"/>
    </source>
</evidence>
<sequence>MSDIYSKAKSVIVWLGKEDESAKRALRFQHSLGPVLKRIQEEGKWQSLLHFSFDHIDFYRSVGIEPFHHVDWIAYVEFHKRTWFHRTWIVQEVALAQKLVVLCGGTKCDWESMTVVGEFMKDSRWANILLVRSGQNPGARVNPGERQLSISRLAQRFQSQGSHAEDARLHCVYVCDAGNVNERGAYLEWMLHVTRPSSASDPRDKVYGVLGLITSLFGYDRNFIHADYNKSAAEVCTSTTAFLLGNLPLASALSLVEDAENRNIQDLPSWVPDLTAQHRAMNRTGHGRYWDAGSTIRHSTPGKCQVDSNVLHLCGVKCDTVSLVSSPTDNLLQDLHGSELMGVMRKMAPTCCNGQSRSEATWRTLVGDCTETHYPAPSDVGTSFHHWLCNQAANAFVLGRRGRTDSAKFLALHDSLKDMAESEGLLAATEIDRRVAVLESTLVNDSAFFSQEYLRFDVRAKPFWDAASCFLRKRLFLTKSGFLGICPPSTQPGDSVWVLPNAKIPFMLRPLADTTDHKLVGEVYLHGCMNGEVGSVFSIEPIQDITIT</sequence>
<feature type="domain" description="Heterokaryon incompatibility" evidence="1">
    <location>
        <begin position="1"/>
        <end position="92"/>
    </location>
</feature>
<dbReference type="AlphaFoldDB" id="A0AA43QPW7"/>
<dbReference type="PANTHER" id="PTHR24148:SF77">
    <property type="entry name" value="HETEROKARYON INCOMPATIBILITY DOMAIN-CONTAINING PROTEIN"/>
    <property type="match status" value="1"/>
</dbReference>
<evidence type="ECO:0000313" key="3">
    <source>
        <dbReference type="Proteomes" id="UP001161017"/>
    </source>
</evidence>
<dbReference type="EMBL" id="JAPUFD010000012">
    <property type="protein sequence ID" value="MDI1490476.1"/>
    <property type="molecule type" value="Genomic_DNA"/>
</dbReference>
<dbReference type="Pfam" id="PF26639">
    <property type="entry name" value="Het-6_barrel"/>
    <property type="match status" value="1"/>
</dbReference>